<dbReference type="GO" id="GO:0016197">
    <property type="term" value="P:endosomal transport"/>
    <property type="evidence" value="ECO:0007669"/>
    <property type="project" value="TreeGrafter"/>
</dbReference>
<accession>A0A3N0VGY7</accession>
<gene>
    <name evidence="2" type="ORF">ED208_06560</name>
</gene>
<proteinExistence type="predicted"/>
<dbReference type="NCBIfam" id="TIGR01444">
    <property type="entry name" value="fkbM_fam"/>
    <property type="match status" value="1"/>
</dbReference>
<evidence type="ECO:0000313" key="2">
    <source>
        <dbReference type="EMBL" id="ROH92027.1"/>
    </source>
</evidence>
<keyword evidence="3" id="KW-1185">Reference proteome</keyword>
<dbReference type="RefSeq" id="WP_123211070.1">
    <property type="nucleotide sequence ID" value="NZ_RJVO01000002.1"/>
</dbReference>
<dbReference type="GO" id="GO:0032259">
    <property type="term" value="P:methylation"/>
    <property type="evidence" value="ECO:0007669"/>
    <property type="project" value="UniProtKB-KW"/>
</dbReference>
<dbReference type="PANTHER" id="PTHR34009">
    <property type="entry name" value="PROTEIN STAR"/>
    <property type="match status" value="1"/>
</dbReference>
<dbReference type="PANTHER" id="PTHR34009:SF2">
    <property type="entry name" value="PROTEIN STAR"/>
    <property type="match status" value="1"/>
</dbReference>
<dbReference type="GO" id="GO:0005737">
    <property type="term" value="C:cytoplasm"/>
    <property type="evidence" value="ECO:0007669"/>
    <property type="project" value="GOC"/>
</dbReference>
<dbReference type="EMBL" id="RJVO01000002">
    <property type="protein sequence ID" value="ROH92027.1"/>
    <property type="molecule type" value="Genomic_DNA"/>
</dbReference>
<name>A0A3N0VGY7_9GAMM</name>
<organism evidence="2 3">
    <name type="scientific">Stagnimonas aquatica</name>
    <dbReference type="NCBI Taxonomy" id="2689987"/>
    <lineage>
        <taxon>Bacteria</taxon>
        <taxon>Pseudomonadati</taxon>
        <taxon>Pseudomonadota</taxon>
        <taxon>Gammaproteobacteria</taxon>
        <taxon>Nevskiales</taxon>
        <taxon>Nevskiaceae</taxon>
        <taxon>Stagnimonas</taxon>
    </lineage>
</organism>
<protein>
    <submittedName>
        <fullName evidence="2">FkbM family methyltransferase</fullName>
    </submittedName>
</protein>
<reference evidence="2 3" key="1">
    <citation type="submission" date="2018-10" db="EMBL/GenBank/DDBJ databases">
        <authorList>
            <person name="Chen W.-M."/>
        </authorList>
    </citation>
    <scope>NUCLEOTIDE SEQUENCE [LARGE SCALE GENOMIC DNA]</scope>
    <source>
        <strain evidence="2 3">THS-13</strain>
    </source>
</reference>
<feature type="domain" description="Methyltransferase FkbM" evidence="1">
    <location>
        <begin position="55"/>
        <end position="235"/>
    </location>
</feature>
<dbReference type="GO" id="GO:0006888">
    <property type="term" value="P:endoplasmic reticulum to Golgi vesicle-mediated transport"/>
    <property type="evidence" value="ECO:0007669"/>
    <property type="project" value="TreeGrafter"/>
</dbReference>
<dbReference type="Gene3D" id="3.40.50.150">
    <property type="entry name" value="Vaccinia Virus protein VP39"/>
    <property type="match status" value="1"/>
</dbReference>
<dbReference type="SUPFAM" id="SSF53335">
    <property type="entry name" value="S-adenosyl-L-methionine-dependent methyltransferases"/>
    <property type="match status" value="1"/>
</dbReference>
<dbReference type="Proteomes" id="UP000282106">
    <property type="component" value="Unassembled WGS sequence"/>
</dbReference>
<dbReference type="InterPro" id="IPR029063">
    <property type="entry name" value="SAM-dependent_MTases_sf"/>
</dbReference>
<sequence>MTSTLRQRLSAALRRLPWLYQPLQRGYRRLVPAPHPLEAEIRAALRNLDRVHFVQVGSNDGTQGDPLHRLLRRDRRWRGLFIEPVGFLFERLRQNYAGDARFDFANVAIAAEPGSAAFYYVSEQAKAALGERLPYWYDQLGSFDRQHIVKHLDGLLEPYIVETALPCLPLQSVLDQHRVDRIDVLHIDTEGYDWQVLRMFDLQRYRPSVVLYEHKHLSPDDRQQARQRLKDAGYSLRTGRDDTLGLRPS</sequence>
<evidence type="ECO:0000313" key="3">
    <source>
        <dbReference type="Proteomes" id="UP000282106"/>
    </source>
</evidence>
<comment type="caution">
    <text evidence="2">The sequence shown here is derived from an EMBL/GenBank/DDBJ whole genome shotgun (WGS) entry which is preliminary data.</text>
</comment>
<dbReference type="InterPro" id="IPR053202">
    <property type="entry name" value="EGF_Rcpt_Signaling_Reg"/>
</dbReference>
<keyword evidence="2" id="KW-0808">Transferase</keyword>
<dbReference type="InParanoid" id="A0A3N0VGY7"/>
<dbReference type="GO" id="GO:0008168">
    <property type="term" value="F:methyltransferase activity"/>
    <property type="evidence" value="ECO:0007669"/>
    <property type="project" value="UniProtKB-KW"/>
</dbReference>
<dbReference type="GO" id="GO:0005886">
    <property type="term" value="C:plasma membrane"/>
    <property type="evidence" value="ECO:0007669"/>
    <property type="project" value="TreeGrafter"/>
</dbReference>
<dbReference type="InterPro" id="IPR006342">
    <property type="entry name" value="FkbM_mtfrase"/>
</dbReference>
<dbReference type="Pfam" id="PF05050">
    <property type="entry name" value="Methyltransf_21"/>
    <property type="match status" value="1"/>
</dbReference>
<evidence type="ECO:0000259" key="1">
    <source>
        <dbReference type="Pfam" id="PF05050"/>
    </source>
</evidence>
<dbReference type="AlphaFoldDB" id="A0A3N0VGY7"/>
<keyword evidence="2" id="KW-0489">Methyltransferase</keyword>